<accession>A0A8S9YHV8</accession>
<keyword evidence="1" id="KW-0812">Transmembrane</keyword>
<proteinExistence type="predicted"/>
<feature type="transmembrane region" description="Helical" evidence="1">
    <location>
        <begin position="59"/>
        <end position="80"/>
    </location>
</feature>
<keyword evidence="3" id="KW-1185">Reference proteome</keyword>
<feature type="non-terminal residue" evidence="2">
    <location>
        <position position="117"/>
    </location>
</feature>
<evidence type="ECO:0000313" key="3">
    <source>
        <dbReference type="Proteomes" id="UP000822476"/>
    </source>
</evidence>
<dbReference type="Proteomes" id="UP000822476">
    <property type="component" value="Unassembled WGS sequence"/>
</dbReference>
<dbReference type="AlphaFoldDB" id="A0A8S9YHV8"/>
<keyword evidence="1" id="KW-0472">Membrane</keyword>
<reference evidence="2" key="1">
    <citation type="submission" date="2019-07" db="EMBL/GenBank/DDBJ databases">
        <title>Annotation for the trematode Paragonimus miyazaki's.</title>
        <authorList>
            <person name="Choi Y.-J."/>
        </authorList>
    </citation>
    <scope>NUCLEOTIDE SEQUENCE</scope>
    <source>
        <strain evidence="2">Japan</strain>
    </source>
</reference>
<keyword evidence="1" id="KW-1133">Transmembrane helix</keyword>
<dbReference type="EMBL" id="JTDE01005213">
    <property type="protein sequence ID" value="KAF7250698.1"/>
    <property type="molecule type" value="Genomic_DNA"/>
</dbReference>
<name>A0A8S9YHV8_9TREM</name>
<comment type="caution">
    <text evidence="2">The sequence shown here is derived from an EMBL/GenBank/DDBJ whole genome shotgun (WGS) entry which is preliminary data.</text>
</comment>
<evidence type="ECO:0000313" key="2">
    <source>
        <dbReference type="EMBL" id="KAF7250698.1"/>
    </source>
</evidence>
<protein>
    <submittedName>
        <fullName evidence="2">Uncharacterized protein</fullName>
    </submittedName>
</protein>
<organism evidence="2 3">
    <name type="scientific">Paragonimus skrjabini miyazakii</name>
    <dbReference type="NCBI Taxonomy" id="59628"/>
    <lineage>
        <taxon>Eukaryota</taxon>
        <taxon>Metazoa</taxon>
        <taxon>Spiralia</taxon>
        <taxon>Lophotrochozoa</taxon>
        <taxon>Platyhelminthes</taxon>
        <taxon>Trematoda</taxon>
        <taxon>Digenea</taxon>
        <taxon>Plagiorchiida</taxon>
        <taxon>Troglotremata</taxon>
        <taxon>Troglotrematidae</taxon>
        <taxon>Paragonimus</taxon>
    </lineage>
</organism>
<sequence>SPSLFLPVRRDVGAHKFKCCIPNGPHTEVRNNCMFFDCYHSWILPVAISELSFSSRWNILVIIAGNLSVRYLGLLVGYFIQIKSTKSRYLHRVGFVSVFLDFTKHGPLLLLIRPNSK</sequence>
<gene>
    <name evidence="2" type="ORF">EG68_09387</name>
</gene>
<evidence type="ECO:0000256" key="1">
    <source>
        <dbReference type="SAM" id="Phobius"/>
    </source>
</evidence>